<dbReference type="EMBL" id="LYXE01000127">
    <property type="protein sequence ID" value="PDV97702.1"/>
    <property type="molecule type" value="Genomic_DNA"/>
</dbReference>
<feature type="compositionally biased region" description="Pro residues" evidence="1">
    <location>
        <begin position="643"/>
        <end position="653"/>
    </location>
</feature>
<organism evidence="4 5">
    <name type="scientific">Candidatus Chloroploca asiatica</name>
    <dbReference type="NCBI Taxonomy" id="1506545"/>
    <lineage>
        <taxon>Bacteria</taxon>
        <taxon>Bacillati</taxon>
        <taxon>Chloroflexota</taxon>
        <taxon>Chloroflexia</taxon>
        <taxon>Chloroflexales</taxon>
        <taxon>Chloroflexineae</taxon>
        <taxon>Oscillochloridaceae</taxon>
        <taxon>Candidatus Chloroploca</taxon>
    </lineage>
</organism>
<proteinExistence type="predicted"/>
<feature type="region of interest" description="Disordered" evidence="1">
    <location>
        <begin position="631"/>
        <end position="706"/>
    </location>
</feature>
<accession>A0A2H3L3I3</accession>
<evidence type="ECO:0000313" key="4">
    <source>
        <dbReference type="EMBL" id="PDV97702.1"/>
    </source>
</evidence>
<gene>
    <name evidence="4" type="ORF">A9Q02_04435</name>
</gene>
<evidence type="ECO:0000259" key="3">
    <source>
        <dbReference type="Pfam" id="PF01345"/>
    </source>
</evidence>
<feature type="compositionally biased region" description="Pro residues" evidence="1">
    <location>
        <begin position="347"/>
        <end position="443"/>
    </location>
</feature>
<protein>
    <recommendedName>
        <fullName evidence="3">DUF11 domain-containing protein</fullName>
    </recommendedName>
</protein>
<dbReference type="AlphaFoldDB" id="A0A2H3L3I3"/>
<feature type="transmembrane region" description="Helical" evidence="2">
    <location>
        <begin position="21"/>
        <end position="42"/>
    </location>
</feature>
<keyword evidence="2" id="KW-0812">Transmembrane</keyword>
<dbReference type="Proteomes" id="UP000220922">
    <property type="component" value="Unassembled WGS sequence"/>
</dbReference>
<keyword evidence="5" id="KW-1185">Reference proteome</keyword>
<feature type="compositionally biased region" description="Polar residues" evidence="1">
    <location>
        <begin position="98"/>
        <end position="127"/>
    </location>
</feature>
<keyword evidence="2" id="KW-0472">Membrane</keyword>
<evidence type="ECO:0000256" key="2">
    <source>
        <dbReference type="SAM" id="Phobius"/>
    </source>
</evidence>
<feature type="compositionally biased region" description="Low complexity" evidence="1">
    <location>
        <begin position="179"/>
        <end position="192"/>
    </location>
</feature>
<comment type="caution">
    <text evidence="4">The sequence shown here is derived from an EMBL/GenBank/DDBJ whole genome shotgun (WGS) entry which is preliminary data.</text>
</comment>
<feature type="domain" description="DUF11" evidence="3">
    <location>
        <begin position="215"/>
        <end position="313"/>
    </location>
</feature>
<sequence>MKPPARGRPSQPGRGRGPVRWTAWEISLIVLSIVMIAFPLYAEATRLVFAPIAPAQENPTATPDLVFPPTNTPLPPPTETPLPDLTPTNDPILPQPSPSGTGTNQGPTLTPTNTPLAGTPSATSTGEPATPTAEPGSPTATAEPGSPTATSEPGSPTATAEPGSPTATSEPGSPTATSEPGSPTATAEPASPTATFTAIPTVAPSPTSDVPPTGISIFKIASSSQVAQGQQFSYNISVVSTSTANQAVRLQDNLDANLEFLGLDVRGGSCSGGQTVVCDLTVNSGSAASITLQVRVRPSAAVGTTISNVATAPGAETSGASITVIAGTPGPSPTPLSPSPTSAYPSPTTPVVPSPTTPVGPSPTTPVAPSPTTPFLPSPTTPPGVVPTTPPGVDPTVPPVVVPPAGEPAPPATPLPIAPPAPPTPQPAVPTEPPTPAPPPPGPTVIRPTAAPRPPSGGGTVGGSVARTSTPVDVTATATTAVTPSPGLGGSQTGSDVFFRMASDWGSAYPGQIINYTLVVRNTRPAAAEGANDLRTVNMRTLLPSNLEVLGARADRGTDPTITGNEIRHVVEVLQPGESVELTINTRIKTSVTAGTLLVAQGQLTYAGRPQDLFSNIVSVQVVGSTPPTVVPTFTPTVDPTSTPDPGPSPVPPGATEVPTSTPVPGAPSPTPVTTPPAGGQPDPQPTSEPGGKPPGETSPLPETSTGVPLIGVLMLGLTLLTRTWRLHRAKERI</sequence>
<feature type="compositionally biased region" description="Pro residues" evidence="1">
    <location>
        <begin position="665"/>
        <end position="675"/>
    </location>
</feature>
<feature type="compositionally biased region" description="Polar residues" evidence="1">
    <location>
        <begin position="147"/>
        <end position="158"/>
    </location>
</feature>
<feature type="compositionally biased region" description="Pro residues" evidence="1">
    <location>
        <begin position="70"/>
        <end position="80"/>
    </location>
</feature>
<feature type="region of interest" description="Disordered" evidence="1">
    <location>
        <begin position="58"/>
        <end position="192"/>
    </location>
</feature>
<feature type="compositionally biased region" description="Low complexity" evidence="1">
    <location>
        <begin position="631"/>
        <end position="642"/>
    </location>
</feature>
<dbReference type="RefSeq" id="WP_097654332.1">
    <property type="nucleotide sequence ID" value="NZ_LYXE01000127.1"/>
</dbReference>
<dbReference type="InterPro" id="IPR001434">
    <property type="entry name" value="OmcB-like_DUF11"/>
</dbReference>
<evidence type="ECO:0000313" key="5">
    <source>
        <dbReference type="Proteomes" id="UP000220922"/>
    </source>
</evidence>
<feature type="compositionally biased region" description="Low complexity" evidence="1">
    <location>
        <begin position="81"/>
        <end position="92"/>
    </location>
</feature>
<name>A0A2H3L3I3_9CHLR</name>
<reference evidence="4 5" key="1">
    <citation type="submission" date="2016-05" db="EMBL/GenBank/DDBJ databases">
        <authorList>
            <person name="Lavstsen T."/>
            <person name="Jespersen J.S."/>
        </authorList>
    </citation>
    <scope>NUCLEOTIDE SEQUENCE [LARGE SCALE GENOMIC DNA]</scope>
    <source>
        <strain evidence="4 5">B7-9</strain>
    </source>
</reference>
<evidence type="ECO:0000256" key="1">
    <source>
        <dbReference type="SAM" id="MobiDB-lite"/>
    </source>
</evidence>
<feature type="region of interest" description="Disordered" evidence="1">
    <location>
        <begin position="322"/>
        <end position="467"/>
    </location>
</feature>
<dbReference type="Pfam" id="PF01345">
    <property type="entry name" value="DUF11"/>
    <property type="match status" value="1"/>
</dbReference>
<feature type="compositionally biased region" description="Polar residues" evidence="1">
    <location>
        <begin position="165"/>
        <end position="178"/>
    </location>
</feature>
<keyword evidence="2" id="KW-1133">Transmembrane helix</keyword>